<dbReference type="PANTHER" id="PTHR21446:SF12">
    <property type="entry name" value="POTASSIUM CHANNEL TETRAMERIZATION DOMAIN CONTAINING 1"/>
    <property type="match status" value="1"/>
</dbReference>
<feature type="non-terminal residue" evidence="2">
    <location>
        <position position="331"/>
    </location>
</feature>
<sequence length="331" mass="37540">FSIEARSKRGEECSKSSLISFRNAIERHLNNPPYNKSLKLNSASFTNSNRILNAKIKSLKKQGKENVQHKDAIPVDDLKKLKAGPILRLTNPWSLLRNVRFHVVLYWCRRGREGQRNLKPSSFKFAVDEQGKRYGTMSHDERSKNHSGVLKDESSFKKTARMYETESDSDGYRALSLPERLCAKSILSTGTGSNGGLKRVLEPSATFSVQFYAGAEEHEADDEISTALNMAEVLHKTFEEINRKLEKLDAIQITVNDVQASFQKLEERIQKFECSQTTANRDIENLTQNLKSVEKQQQKSAASALDHREGTRLALTDLKKAMMIYKPSSKK</sequence>
<comment type="caution">
    <text evidence="2">The sequence shown here is derived from an EMBL/GenBank/DDBJ whole genome shotgun (WGS) entry which is preliminary data.</text>
</comment>
<gene>
    <name evidence="2" type="ORF">P5673_019177</name>
</gene>
<dbReference type="PANTHER" id="PTHR21446">
    <property type="entry name" value="DUF3504 DOMAIN-CONTAINING PROTEIN"/>
    <property type="match status" value="1"/>
</dbReference>
<name>A0AAD9QBV0_ACRCE</name>
<evidence type="ECO:0000313" key="3">
    <source>
        <dbReference type="Proteomes" id="UP001249851"/>
    </source>
</evidence>
<keyword evidence="3" id="KW-1185">Reference proteome</keyword>
<evidence type="ECO:0000313" key="2">
    <source>
        <dbReference type="EMBL" id="KAK2558464.1"/>
    </source>
</evidence>
<protein>
    <submittedName>
        <fullName evidence="2">Uncharacterized protein</fullName>
    </submittedName>
</protein>
<evidence type="ECO:0000256" key="1">
    <source>
        <dbReference type="SAM" id="Coils"/>
    </source>
</evidence>
<dbReference type="AlphaFoldDB" id="A0AAD9QBV0"/>
<dbReference type="EMBL" id="JARQWQ010000044">
    <property type="protein sequence ID" value="KAK2558464.1"/>
    <property type="molecule type" value="Genomic_DNA"/>
</dbReference>
<proteinExistence type="predicted"/>
<dbReference type="Proteomes" id="UP001249851">
    <property type="component" value="Unassembled WGS sequence"/>
</dbReference>
<reference evidence="2" key="2">
    <citation type="journal article" date="2023" name="Science">
        <title>Genomic signatures of disease resistance in endangered staghorn corals.</title>
        <authorList>
            <person name="Vollmer S.V."/>
            <person name="Selwyn J.D."/>
            <person name="Despard B.A."/>
            <person name="Roesel C.L."/>
        </authorList>
    </citation>
    <scope>NUCLEOTIDE SEQUENCE</scope>
    <source>
        <strain evidence="2">K2</strain>
    </source>
</reference>
<reference evidence="2" key="1">
    <citation type="journal article" date="2023" name="G3 (Bethesda)">
        <title>Whole genome assembly and annotation of the endangered Caribbean coral Acropora cervicornis.</title>
        <authorList>
            <person name="Selwyn J.D."/>
            <person name="Vollmer S.V."/>
        </authorList>
    </citation>
    <scope>NUCLEOTIDE SEQUENCE</scope>
    <source>
        <strain evidence="2">K2</strain>
    </source>
</reference>
<keyword evidence="1" id="KW-0175">Coiled coil</keyword>
<accession>A0AAD9QBV0</accession>
<organism evidence="2 3">
    <name type="scientific">Acropora cervicornis</name>
    <name type="common">Staghorn coral</name>
    <dbReference type="NCBI Taxonomy" id="6130"/>
    <lineage>
        <taxon>Eukaryota</taxon>
        <taxon>Metazoa</taxon>
        <taxon>Cnidaria</taxon>
        <taxon>Anthozoa</taxon>
        <taxon>Hexacorallia</taxon>
        <taxon>Scleractinia</taxon>
        <taxon>Astrocoeniina</taxon>
        <taxon>Acroporidae</taxon>
        <taxon>Acropora</taxon>
    </lineage>
</organism>
<feature type="coiled-coil region" evidence="1">
    <location>
        <begin position="248"/>
        <end position="303"/>
    </location>
</feature>
<dbReference type="InterPro" id="IPR052787">
    <property type="entry name" value="MAVS"/>
</dbReference>